<evidence type="ECO:0000313" key="3">
    <source>
        <dbReference type="EMBL" id="MEO3943615.1"/>
    </source>
</evidence>
<protein>
    <submittedName>
        <fullName evidence="3">SseB family protein</fullName>
    </submittedName>
</protein>
<sequence length="304" mass="31447">MPHDAGHRQGNQTGSGSRHLPGHIAAALAGAGGATDSAGQPWAGRSLSGDDARIHNFEDDDGTADAGYLTAIASLIQGAGTEADVVASLATARVFVPVVAQLAEEAEGVEGLHADKQADMALVTLKAPDGRKAMPVFTSAAALEAWHGEARPVAVYAARAALSAVSEGAQLLVVDPGSDFTFVVRRPALWALAQQRDWTPSYLDDQLESALASTVSTFRTVRRLQTQPGAGVASLTADGRTVSGGGSGPELRVVLYLEDGLDAVAVQALVAQLNEAWARMDSFAEGVDSIEVKLQRAAQEPGPH</sequence>
<dbReference type="RefSeq" id="WP_347783541.1">
    <property type="nucleotide sequence ID" value="NZ_JBBMFV010000004.1"/>
</dbReference>
<dbReference type="Pfam" id="PF07179">
    <property type="entry name" value="SseB"/>
    <property type="match status" value="1"/>
</dbReference>
<evidence type="ECO:0000313" key="4">
    <source>
        <dbReference type="Proteomes" id="UP001448614"/>
    </source>
</evidence>
<feature type="region of interest" description="Disordered" evidence="1">
    <location>
        <begin position="1"/>
        <end position="20"/>
    </location>
</feature>
<comment type="caution">
    <text evidence="3">The sequence shown here is derived from an EMBL/GenBank/DDBJ whole genome shotgun (WGS) entry which is preliminary data.</text>
</comment>
<proteinExistence type="predicted"/>
<keyword evidence="4" id="KW-1185">Reference proteome</keyword>
<organism evidence="3 4">
    <name type="scientific">Paenarthrobacter nicotinovorans</name>
    <name type="common">Arthrobacter nicotinovorans</name>
    <dbReference type="NCBI Taxonomy" id="29320"/>
    <lineage>
        <taxon>Bacteria</taxon>
        <taxon>Bacillati</taxon>
        <taxon>Actinomycetota</taxon>
        <taxon>Actinomycetes</taxon>
        <taxon>Micrococcales</taxon>
        <taxon>Micrococcaceae</taxon>
        <taxon>Paenarthrobacter</taxon>
    </lineage>
</organism>
<feature type="domain" description="SseB protein N-terminal" evidence="2">
    <location>
        <begin position="71"/>
        <end position="191"/>
    </location>
</feature>
<reference evidence="3 4" key="1">
    <citation type="journal article" date="2024" name="Appl. Microbiol. Biotechnol.">
        <title>Biosynthetic gene clusters with biotechnological applications in novel Antarctic isolates from Actinomycetota.</title>
        <authorList>
            <person name="Bruna P."/>
            <person name="Nunez-Montero K."/>
            <person name="Contreras M.J."/>
            <person name="Leal K."/>
            <person name="Garcia M."/>
            <person name="Abanto M."/>
            <person name="Barrientos L."/>
        </authorList>
    </citation>
    <scope>NUCLEOTIDE SEQUENCE [LARGE SCALE GENOMIC DNA]</scope>
    <source>
        <strain evidence="3 4">Se16.17</strain>
    </source>
</reference>
<accession>A0ABV0GYM4</accession>
<dbReference type="EMBL" id="JBBMFV010000004">
    <property type="protein sequence ID" value="MEO3943615.1"/>
    <property type="molecule type" value="Genomic_DNA"/>
</dbReference>
<dbReference type="Proteomes" id="UP001448614">
    <property type="component" value="Unassembled WGS sequence"/>
</dbReference>
<evidence type="ECO:0000256" key="1">
    <source>
        <dbReference type="SAM" id="MobiDB-lite"/>
    </source>
</evidence>
<gene>
    <name evidence="3" type="ORF">V3C41_21335</name>
</gene>
<evidence type="ECO:0000259" key="2">
    <source>
        <dbReference type="Pfam" id="PF07179"/>
    </source>
</evidence>
<name>A0ABV0GYM4_PAENI</name>
<dbReference type="InterPro" id="IPR009839">
    <property type="entry name" value="SseB_N"/>
</dbReference>